<proteinExistence type="predicted"/>
<organism evidence="1 2">
    <name type="scientific">Sphagnurus paluster</name>
    <dbReference type="NCBI Taxonomy" id="117069"/>
    <lineage>
        <taxon>Eukaryota</taxon>
        <taxon>Fungi</taxon>
        <taxon>Dikarya</taxon>
        <taxon>Basidiomycota</taxon>
        <taxon>Agaricomycotina</taxon>
        <taxon>Agaricomycetes</taxon>
        <taxon>Agaricomycetidae</taxon>
        <taxon>Agaricales</taxon>
        <taxon>Tricholomatineae</taxon>
        <taxon>Lyophyllaceae</taxon>
        <taxon>Sphagnurus</taxon>
    </lineage>
</organism>
<keyword evidence="2" id="KW-1185">Reference proteome</keyword>
<dbReference type="EMBL" id="JABCKI010000496">
    <property type="protein sequence ID" value="KAG5650275.1"/>
    <property type="molecule type" value="Genomic_DNA"/>
</dbReference>
<dbReference type="Gene3D" id="3.80.10.10">
    <property type="entry name" value="Ribonuclease Inhibitor"/>
    <property type="match status" value="1"/>
</dbReference>
<dbReference type="InterPro" id="IPR032675">
    <property type="entry name" value="LRR_dom_sf"/>
</dbReference>
<comment type="caution">
    <text evidence="1">The sequence shown here is derived from an EMBL/GenBank/DDBJ whole genome shotgun (WGS) entry which is preliminary data.</text>
</comment>
<dbReference type="SUPFAM" id="SSF81383">
    <property type="entry name" value="F-box domain"/>
    <property type="match status" value="1"/>
</dbReference>
<gene>
    <name evidence="1" type="ORF">H0H81_012765</name>
</gene>
<evidence type="ECO:0000313" key="1">
    <source>
        <dbReference type="EMBL" id="KAG5650275.1"/>
    </source>
</evidence>
<name>A0A9P7GMZ0_9AGAR</name>
<dbReference type="Proteomes" id="UP000717328">
    <property type="component" value="Unassembled WGS sequence"/>
</dbReference>
<dbReference type="OrthoDB" id="2788229at2759"/>
<evidence type="ECO:0000313" key="2">
    <source>
        <dbReference type="Proteomes" id="UP000717328"/>
    </source>
</evidence>
<accession>A0A9P7GMZ0</accession>
<evidence type="ECO:0008006" key="3">
    <source>
        <dbReference type="Google" id="ProtNLM"/>
    </source>
</evidence>
<dbReference type="AlphaFoldDB" id="A0A9P7GMZ0"/>
<reference evidence="1" key="1">
    <citation type="submission" date="2021-02" db="EMBL/GenBank/DDBJ databases">
        <authorList>
            <person name="Nieuwenhuis M."/>
            <person name="Van De Peppel L.J.J."/>
        </authorList>
    </citation>
    <scope>NUCLEOTIDE SEQUENCE</scope>
    <source>
        <strain evidence="1">D49</strain>
    </source>
</reference>
<reference evidence="1" key="2">
    <citation type="submission" date="2021-10" db="EMBL/GenBank/DDBJ databases">
        <title>Phylogenomics reveals ancestral predisposition of the termite-cultivated fungus Termitomyces towards a domesticated lifestyle.</title>
        <authorList>
            <person name="Auxier B."/>
            <person name="Grum-Grzhimaylo A."/>
            <person name="Cardenas M.E."/>
            <person name="Lodge J.D."/>
            <person name="Laessoe T."/>
            <person name="Pedersen O."/>
            <person name="Smith M.E."/>
            <person name="Kuyper T.W."/>
            <person name="Franco-Molano E.A."/>
            <person name="Baroni T.J."/>
            <person name="Aanen D.K."/>
        </authorList>
    </citation>
    <scope>NUCLEOTIDE SEQUENCE</scope>
    <source>
        <strain evidence="1">D49</strain>
    </source>
</reference>
<dbReference type="InterPro" id="IPR036047">
    <property type="entry name" value="F-box-like_dom_sf"/>
</dbReference>
<sequence length="410" mass="46393">MTIAVLPQELLDYIIDHLHDDIPTLRDCSLVCHAWLCPSRTHIFHSVSLQPPKPHQLILRRMKSPTVCALSTILRSAPHLAQYVRELRIYEGMSWQAWIIQEPALVALLPQLTHVRRLHLERSAALPIPWGSLPLGLQRALTSPVLQELSIGTLSFESPEEFLGFLLGCRSLRVLQLDHLSIGAPVEVWDDVSRVERRVHLDMLVIGPRTSPRIVSCLFSPWSTIEMASLRRLSVSISSHFSEFAALLRCAKSLEELEIVLMSDVDLVAYELLRPTDRFDMSRNPRLQMLQVKFDVIQRQHDPLPWLAALLASFATTNVLAHVHVVYSVYPPDPYLYRALDSTSYARWRDVDALLAANTFGRLEKVHLEFALENPVEGTVAPVFLEVVKLDSPALRARGALVVEAFDTSR</sequence>
<protein>
    <recommendedName>
        <fullName evidence="3">F-box domain-containing protein</fullName>
    </recommendedName>
</protein>
<dbReference type="SUPFAM" id="SSF52047">
    <property type="entry name" value="RNI-like"/>
    <property type="match status" value="1"/>
</dbReference>